<organism evidence="1 2">
    <name type="scientific">Acinetobacter phage YMC-13-01-C62</name>
    <dbReference type="NCBI Taxonomy" id="1505225"/>
    <lineage>
        <taxon>Viruses</taxon>
        <taxon>Duplodnaviria</taxon>
        <taxon>Heunggongvirae</taxon>
        <taxon>Uroviricota</taxon>
        <taxon>Caudoviricetes</taxon>
        <taxon>Obolenskvirus</taxon>
        <taxon>Obolenskvirus AbC62</taxon>
    </lineage>
</organism>
<protein>
    <recommendedName>
        <fullName evidence="3">Tail protein</fullName>
    </recommendedName>
</protein>
<dbReference type="RefSeq" id="YP_009055473.1">
    <property type="nucleotide sequence ID" value="NC_024785.1"/>
</dbReference>
<keyword evidence="2" id="KW-1185">Reference proteome</keyword>
<evidence type="ECO:0008006" key="3">
    <source>
        <dbReference type="Google" id="ProtNLM"/>
    </source>
</evidence>
<gene>
    <name evidence="1" type="ORF">BPABA14_00520</name>
</gene>
<dbReference type="EMBL" id="KJ817802">
    <property type="protein sequence ID" value="AID17966.1"/>
    <property type="molecule type" value="Genomic_DNA"/>
</dbReference>
<evidence type="ECO:0000313" key="2">
    <source>
        <dbReference type="Proteomes" id="UP000027393"/>
    </source>
</evidence>
<sequence>MKKKVIKITLTLQDGVQTFTAEGDNRLSSTGLAISTNITYGNGAISPTAQITAYGLPLSTVNKLTRVQWNTMQAILNMVKIEVGEQGQPLKVAYEGNITFATVNTDGAPNVALVITSQMAVVEKMRPTAPFTIPKGEEVDAADIIKFLAQDMQYEFENYGVTHILTDTTLNGSNIEKIEKLAQMCDFDLYIEQRLIVICKKGGDREVKIPIITPKTGLIGYPAPDQRGITFSCAYDPLVRFGGIVQIRESIIGDVVNQDWRVYGLVATLEANIPQGKWQMNVNATWRNSKDAAVQR</sequence>
<evidence type="ECO:0000313" key="1">
    <source>
        <dbReference type="EMBL" id="AID17966.1"/>
    </source>
</evidence>
<accession>A0A068CDF8</accession>
<name>A0A068CDF8_9CAUD</name>
<dbReference type="OrthoDB" id="4702at10239"/>
<dbReference type="KEGG" id="vg:20283741"/>
<dbReference type="GeneID" id="20283741"/>
<reference evidence="1 2" key="1">
    <citation type="submission" date="2014-05" db="EMBL/GenBank/DDBJ databases">
        <title>Complete Genome Sequence of the Acinetobacter phage YMC/13/01/C62.</title>
        <authorList>
            <person name="Jeon J."/>
            <person name="Yong D."/>
            <person name="Lee K."/>
        </authorList>
    </citation>
    <scope>NUCLEOTIDE SEQUENCE [LARGE SCALE GENOMIC DNA]</scope>
</reference>
<dbReference type="InterPro" id="IPR054496">
    <property type="entry name" value="E217_GP41"/>
</dbReference>
<dbReference type="Proteomes" id="UP000027393">
    <property type="component" value="Segment"/>
</dbReference>
<proteinExistence type="predicted"/>
<dbReference type="Pfam" id="PF22759">
    <property type="entry name" value="E217_GP41"/>
    <property type="match status" value="1"/>
</dbReference>